<evidence type="ECO:0000256" key="3">
    <source>
        <dbReference type="ARBA" id="ARBA00022723"/>
    </source>
</evidence>
<keyword evidence="5" id="KW-0411">Iron-sulfur</keyword>
<dbReference type="GO" id="GO:0003824">
    <property type="term" value="F:catalytic activity"/>
    <property type="evidence" value="ECO:0007669"/>
    <property type="project" value="InterPro"/>
</dbReference>
<keyword evidence="4" id="KW-0408">Iron</keyword>
<reference evidence="8 9" key="1">
    <citation type="journal article" date="1992" name="Lakartidningen">
        <title>[Penicillin V and not amoxicillin is the first choice preparation in acute otitis].</title>
        <authorList>
            <person name="Kamme C."/>
            <person name="Lundgren K."/>
            <person name="Prellner K."/>
        </authorList>
    </citation>
    <scope>NUCLEOTIDE SEQUENCE [LARGE SCALE GENOMIC DNA]</scope>
    <source>
        <strain evidence="8 9">PC5538III-hc</strain>
    </source>
</reference>
<evidence type="ECO:0000256" key="2">
    <source>
        <dbReference type="ARBA" id="ARBA00022691"/>
    </source>
</evidence>
<organism evidence="8 9">
    <name type="scientific">Brachyspira pilosicoli</name>
    <name type="common">Serpulina pilosicoli</name>
    <dbReference type="NCBI Taxonomy" id="52584"/>
    <lineage>
        <taxon>Bacteria</taxon>
        <taxon>Pseudomonadati</taxon>
        <taxon>Spirochaetota</taxon>
        <taxon>Spirochaetia</taxon>
        <taxon>Brachyspirales</taxon>
        <taxon>Brachyspiraceae</taxon>
        <taxon>Brachyspira</taxon>
    </lineage>
</organism>
<dbReference type="CDD" id="cd01335">
    <property type="entry name" value="Radical_SAM"/>
    <property type="match status" value="1"/>
</dbReference>
<dbReference type="SUPFAM" id="SSF102114">
    <property type="entry name" value="Radical SAM enzymes"/>
    <property type="match status" value="1"/>
</dbReference>
<comment type="caution">
    <text evidence="8">The sequence shown here is derived from an EMBL/GenBank/DDBJ whole genome shotgun (WGS) entry which is preliminary data.</text>
</comment>
<keyword evidence="2" id="KW-0949">S-adenosyl-L-methionine</keyword>
<dbReference type="GO" id="GO:0046872">
    <property type="term" value="F:metal ion binding"/>
    <property type="evidence" value="ECO:0007669"/>
    <property type="project" value="UniProtKB-KW"/>
</dbReference>
<keyword evidence="3" id="KW-0479">Metal-binding</keyword>
<gene>
    <name evidence="8" type="ORF">EPJ72_12635</name>
</gene>
<evidence type="ECO:0000313" key="8">
    <source>
        <dbReference type="EMBL" id="TXJ35246.1"/>
    </source>
</evidence>
<accession>A0A5C8EBT9</accession>
<dbReference type="OrthoDB" id="9782387at2"/>
<evidence type="ECO:0000256" key="1">
    <source>
        <dbReference type="ARBA" id="ARBA00001966"/>
    </source>
</evidence>
<dbReference type="InterPro" id="IPR050377">
    <property type="entry name" value="Radical_SAM_PqqE_MftC-like"/>
</dbReference>
<dbReference type="InterPro" id="IPR013785">
    <property type="entry name" value="Aldolase_TIM"/>
</dbReference>
<dbReference type="AlphaFoldDB" id="A0A5C8EBT9"/>
<protein>
    <submittedName>
        <fullName evidence="8">Radical SAM protein</fullName>
    </submittedName>
</protein>
<dbReference type="InterPro" id="IPR007197">
    <property type="entry name" value="rSAM"/>
</dbReference>
<evidence type="ECO:0000313" key="9">
    <source>
        <dbReference type="Proteomes" id="UP000323176"/>
    </source>
</evidence>
<dbReference type="InterPro" id="IPR058240">
    <property type="entry name" value="rSAM_sf"/>
</dbReference>
<proteinExistence type="predicted"/>
<dbReference type="Proteomes" id="UP000323176">
    <property type="component" value="Unassembled WGS sequence"/>
</dbReference>
<dbReference type="GO" id="GO:0051536">
    <property type="term" value="F:iron-sulfur cluster binding"/>
    <property type="evidence" value="ECO:0007669"/>
    <property type="project" value="UniProtKB-KW"/>
</dbReference>
<dbReference type="SFLD" id="SFLDS00029">
    <property type="entry name" value="Radical_SAM"/>
    <property type="match status" value="1"/>
</dbReference>
<dbReference type="PROSITE" id="PS51918">
    <property type="entry name" value="RADICAL_SAM"/>
    <property type="match status" value="1"/>
</dbReference>
<evidence type="ECO:0000256" key="4">
    <source>
        <dbReference type="ARBA" id="ARBA00023004"/>
    </source>
</evidence>
<comment type="cofactor">
    <cofactor evidence="1">
        <name>[4Fe-4S] cluster</name>
        <dbReference type="ChEBI" id="CHEBI:49883"/>
    </cofactor>
</comment>
<dbReference type="EMBL" id="SAXY01000078">
    <property type="protein sequence ID" value="TXJ35246.1"/>
    <property type="molecule type" value="Genomic_DNA"/>
</dbReference>
<dbReference type="PANTHER" id="PTHR11228">
    <property type="entry name" value="RADICAL SAM DOMAIN PROTEIN"/>
    <property type="match status" value="1"/>
</dbReference>
<sequence length="635" mass="76043">MTEKIIHFSIDDCIEMFRDITINDYSSLFESKYFSFFKQLNEKYKACISLYIFIEYNNFNICKTTDKFKNEFIENSHWLKIGFHGYNENSNHVHNPKKAIKDYSIFLKEVYRFAGTYDIIDHIPRLHYYSGDLENLLNLKKIKHGIIGALSADDDRLNYYLNKNENIFLNNQFIYKDIVNDLLFVKTTIRVENIKDLSSVISSINLNENIILFTHERFLDDKNIRSNIIKIYEYALENNYSANFIERNNILNDFKIEKIKKFIDCYIPVTACNLRCEYCYITQTNRWSDTLPDFKYSPQYVRKALSKERLGGTCLLNMCAGGETLLHPYIIELLRELLEEGHYIWIITNGTLNKRFNEILKFPKELLYRLAFKFSFHYLQLKQLNNLDLFVDNVINVKKAGCSFSVEITPHDELIKYIDEIKEFSIKKFGALPHITVARKDNDKDKEILTNFSKKQYNEIWSIFNSKMFSFKLSTFQVKRKEFCYAGKWTYSLNMGNGLLKQCYSSFFNVNIFDDINTPIKEESIGKKCLEPHCYNSHAFLTFGTIPKLRTPFYYEMRNRVAEDGSEWLNPYMKEFCSHKLKENNTKNIFILREEKGREEKRREEKRREEKRREEKRREEKRREEKRREEKRSNI</sequence>
<dbReference type="Pfam" id="PF04055">
    <property type="entry name" value="Radical_SAM"/>
    <property type="match status" value="1"/>
</dbReference>
<dbReference type="Gene3D" id="3.20.20.70">
    <property type="entry name" value="Aldolase class I"/>
    <property type="match status" value="1"/>
</dbReference>
<feature type="region of interest" description="Disordered" evidence="6">
    <location>
        <begin position="593"/>
        <end position="635"/>
    </location>
</feature>
<evidence type="ECO:0000259" key="7">
    <source>
        <dbReference type="PROSITE" id="PS51918"/>
    </source>
</evidence>
<evidence type="ECO:0000256" key="5">
    <source>
        <dbReference type="ARBA" id="ARBA00023014"/>
    </source>
</evidence>
<dbReference type="PANTHER" id="PTHR11228:SF7">
    <property type="entry name" value="PQQA PEPTIDE CYCLASE"/>
    <property type="match status" value="1"/>
</dbReference>
<name>A0A5C8EBT9_BRAPL</name>
<evidence type="ECO:0000256" key="6">
    <source>
        <dbReference type="SAM" id="MobiDB-lite"/>
    </source>
</evidence>
<feature type="domain" description="Radical SAM core" evidence="7">
    <location>
        <begin position="257"/>
        <end position="472"/>
    </location>
</feature>